<dbReference type="Pfam" id="PF18306">
    <property type="entry name" value="LDcluster4"/>
    <property type="match status" value="1"/>
</dbReference>
<comment type="caution">
    <text evidence="1">The sequence shown here is derived from an EMBL/GenBank/DDBJ whole genome shotgun (WGS) entry which is preliminary data.</text>
</comment>
<evidence type="ECO:0000313" key="2">
    <source>
        <dbReference type="Proteomes" id="UP001304461"/>
    </source>
</evidence>
<dbReference type="PANTHER" id="PTHR43393:SF3">
    <property type="entry name" value="LYSINE DECARBOXYLASE-LIKE PROTEIN"/>
    <property type="match status" value="1"/>
</dbReference>
<organism evidence="1 2">
    <name type="scientific">Cyanobium gracile UHCC 0139</name>
    <dbReference type="NCBI Taxonomy" id="3110308"/>
    <lineage>
        <taxon>Bacteria</taxon>
        <taxon>Bacillati</taxon>
        <taxon>Cyanobacteriota</taxon>
        <taxon>Cyanophyceae</taxon>
        <taxon>Synechococcales</taxon>
        <taxon>Prochlorococcaceae</taxon>
        <taxon>Cyanobium</taxon>
    </lineage>
</organism>
<evidence type="ECO:0008006" key="3">
    <source>
        <dbReference type="Google" id="ProtNLM"/>
    </source>
</evidence>
<gene>
    <name evidence="1" type="ORF">VB738_12610</name>
</gene>
<evidence type="ECO:0000313" key="1">
    <source>
        <dbReference type="EMBL" id="MEA5392100.1"/>
    </source>
</evidence>
<dbReference type="EMBL" id="JAYGHX010000008">
    <property type="protein sequence ID" value="MEA5392100.1"/>
    <property type="molecule type" value="Genomic_DNA"/>
</dbReference>
<dbReference type="Gene3D" id="3.40.50.450">
    <property type="match status" value="1"/>
</dbReference>
<keyword evidence="2" id="KW-1185">Reference proteome</keyword>
<protein>
    <recommendedName>
        <fullName evidence="3">TIGR00725 family protein</fullName>
    </recommendedName>
</protein>
<name>A0ABU5RWE1_9CYAN</name>
<dbReference type="PANTHER" id="PTHR43393">
    <property type="entry name" value="CYTOKININ RIBOSIDE 5'-MONOPHOSPHATE PHOSPHORIBOHYDROLASE"/>
    <property type="match status" value="1"/>
</dbReference>
<proteinExistence type="predicted"/>
<dbReference type="RefSeq" id="WP_323306067.1">
    <property type="nucleotide sequence ID" value="NZ_JAYGHX010000008.1"/>
</dbReference>
<dbReference type="SUPFAM" id="SSF102405">
    <property type="entry name" value="MCP/YpsA-like"/>
    <property type="match status" value="1"/>
</dbReference>
<dbReference type="InterPro" id="IPR041164">
    <property type="entry name" value="LDcluster4"/>
</dbReference>
<reference evidence="1 2" key="1">
    <citation type="submission" date="2023-12" db="EMBL/GenBank/DDBJ databases">
        <title>Baltic Sea Cyanobacteria.</title>
        <authorList>
            <person name="Delbaje E."/>
            <person name="Fewer D.P."/>
            <person name="Shishido T.K."/>
        </authorList>
    </citation>
    <scope>NUCLEOTIDE SEQUENCE [LARGE SCALE GENOMIC DNA]</scope>
    <source>
        <strain evidence="1 2">UHCC 0139</strain>
    </source>
</reference>
<sequence>MSKRRAVVGVMGAGEAATAEGLALAEELGECISSRGWVLLTGGRPAGVMAAASRGAARVEGHLVVGVLPDEGNGEERQSTAVLDLAVFTGMGKARNVINVLSADVVVICGGGGPGTASEAAHAINAGRPLILLAVPPVWRDFFCSLGKGVESASDVEECCRLIEARLRRV</sequence>
<accession>A0ABU5RWE1</accession>
<dbReference type="Proteomes" id="UP001304461">
    <property type="component" value="Unassembled WGS sequence"/>
</dbReference>
<dbReference type="InterPro" id="IPR052341">
    <property type="entry name" value="LOG_family_nucleotidases"/>
</dbReference>